<dbReference type="RefSeq" id="XP_016659371.1">
    <property type="nucleotide sequence ID" value="XM_016803882.2"/>
</dbReference>
<dbReference type="AlphaFoldDB" id="A0A8R2D3V3"/>
<evidence type="ECO:0000313" key="2">
    <source>
        <dbReference type="EnsemblMetazoa" id="XP_016659371.1"/>
    </source>
</evidence>
<dbReference type="EnsemblMetazoa" id="XM_016803882.2">
    <property type="protein sequence ID" value="XP_016659371.1"/>
    <property type="gene ID" value="LOC107883604"/>
</dbReference>
<name>A0A8R2D3V3_ACYPI</name>
<accession>A0A8R2D3V3</accession>
<protein>
    <submittedName>
        <fullName evidence="2">Uncharacterized protein</fullName>
    </submittedName>
</protein>
<reference evidence="2" key="2">
    <citation type="submission" date="2022-06" db="UniProtKB">
        <authorList>
            <consortium name="EnsemblMetazoa"/>
        </authorList>
    </citation>
    <scope>IDENTIFICATION</scope>
</reference>
<reference evidence="3" key="1">
    <citation type="submission" date="2010-06" db="EMBL/GenBank/DDBJ databases">
        <authorList>
            <person name="Jiang H."/>
            <person name="Abraham K."/>
            <person name="Ali S."/>
            <person name="Alsbrooks S.L."/>
            <person name="Anim B.N."/>
            <person name="Anosike U.S."/>
            <person name="Attaway T."/>
            <person name="Bandaranaike D.P."/>
            <person name="Battles P.K."/>
            <person name="Bell S.N."/>
            <person name="Bell A.V."/>
            <person name="Beltran B."/>
            <person name="Bickham C."/>
            <person name="Bustamante Y."/>
            <person name="Caleb T."/>
            <person name="Canada A."/>
            <person name="Cardenas V."/>
            <person name="Carter K."/>
            <person name="Chacko J."/>
            <person name="Chandrabose M.N."/>
            <person name="Chavez D."/>
            <person name="Chavez A."/>
            <person name="Chen L."/>
            <person name="Chu H.-S."/>
            <person name="Claassen K.J."/>
            <person name="Cockrell R."/>
            <person name="Collins M."/>
            <person name="Cooper J.A."/>
            <person name="Cree A."/>
            <person name="Curry S.M."/>
            <person name="Da Y."/>
            <person name="Dao M.D."/>
            <person name="Das B."/>
            <person name="Davila M.-L."/>
            <person name="Davy-Carroll L."/>
            <person name="Denson S."/>
            <person name="Dinh H."/>
            <person name="Ebong V.E."/>
            <person name="Edwards J.R."/>
            <person name="Egan A."/>
            <person name="El-Daye J."/>
            <person name="Escobedo L."/>
            <person name="Fernandez S."/>
            <person name="Fernando P.R."/>
            <person name="Flagg N."/>
            <person name="Forbes L.D."/>
            <person name="Fowler R.G."/>
            <person name="Fu Q."/>
            <person name="Gabisi R.A."/>
            <person name="Ganer J."/>
            <person name="Garbino Pronczuk A."/>
            <person name="Garcia R.M."/>
            <person name="Garner T."/>
            <person name="Garrett T.E."/>
            <person name="Gonzalez D.A."/>
            <person name="Hamid H."/>
            <person name="Hawkins E.S."/>
            <person name="Hirani K."/>
            <person name="Hogues M.E."/>
            <person name="Hollins B."/>
            <person name="Hsiao C.-H."/>
            <person name="Jabil R."/>
            <person name="James M.L."/>
            <person name="Jhangiani S.N."/>
            <person name="Johnson B."/>
            <person name="Johnson Q."/>
            <person name="Joshi V."/>
            <person name="Kalu J.B."/>
            <person name="Kam C."/>
            <person name="Kashfia A."/>
            <person name="Keebler J."/>
            <person name="Kisamo H."/>
            <person name="Kovar C.L."/>
            <person name="Lago L.A."/>
            <person name="Lai C.-Y."/>
            <person name="Laidlaw J."/>
            <person name="Lara F."/>
            <person name="Le T.-K."/>
            <person name="Lee S.L."/>
            <person name="Legall F.H."/>
            <person name="Lemon S.J."/>
            <person name="Lewis L.R."/>
            <person name="Li B."/>
            <person name="Liu Y."/>
            <person name="Liu Y.-S."/>
            <person name="Lopez J."/>
            <person name="Lozado R.J."/>
            <person name="Lu J."/>
            <person name="Madu R.C."/>
            <person name="Maheshwari M."/>
            <person name="Maheshwari R."/>
            <person name="Malloy K."/>
            <person name="Martinez E."/>
            <person name="Mathew T."/>
            <person name="Mercado I.C."/>
            <person name="Mercado C."/>
            <person name="Meyer B."/>
            <person name="Montgomery K."/>
            <person name="Morgan M.B."/>
            <person name="Munidasa M."/>
            <person name="Nazareth L.V."/>
            <person name="Nelson J."/>
            <person name="Ng B.M."/>
            <person name="Nguyen N.B."/>
            <person name="Nguyen P.Q."/>
            <person name="Nguyen T."/>
            <person name="Obregon M."/>
            <person name="Okwuonu G.O."/>
            <person name="Onwere C.G."/>
            <person name="Orozco G."/>
            <person name="Parra A."/>
            <person name="Patel S."/>
            <person name="Patil S."/>
            <person name="Perez A."/>
            <person name="Perez Y."/>
            <person name="Pham C."/>
            <person name="Primus E.L."/>
            <person name="Pu L.-L."/>
            <person name="Puazo M."/>
            <person name="Qin X."/>
            <person name="Quiroz J.B."/>
            <person name="Reese J."/>
            <person name="Richards S."/>
            <person name="Rives C.M."/>
            <person name="Robberts R."/>
            <person name="Ruiz S.J."/>
            <person name="Ruiz M.J."/>
            <person name="Santibanez J."/>
            <person name="Schneider B.W."/>
            <person name="Sisson I."/>
            <person name="Smith M."/>
            <person name="Sodergren E."/>
            <person name="Song X.-Z."/>
            <person name="Song B.B."/>
            <person name="Summersgill H."/>
            <person name="Thelus R."/>
            <person name="Thornton R.D."/>
            <person name="Trejos Z.Y."/>
            <person name="Usmani K."/>
            <person name="Vattathil S."/>
            <person name="Villasana D."/>
            <person name="Walker D.L."/>
            <person name="Wang S."/>
            <person name="Wang K."/>
            <person name="White C.S."/>
            <person name="Williams A.C."/>
            <person name="Williamson J."/>
            <person name="Wilson K."/>
            <person name="Woghiren I.O."/>
            <person name="Woodworth J.R."/>
            <person name="Worley K.C."/>
            <person name="Wright R.A."/>
            <person name="Wu W."/>
            <person name="Young L."/>
            <person name="Zhang L."/>
            <person name="Zhang J."/>
            <person name="Zhu Y."/>
            <person name="Muzny D.M."/>
            <person name="Weinstock G."/>
            <person name="Gibbs R.A."/>
        </authorList>
    </citation>
    <scope>NUCLEOTIDE SEQUENCE [LARGE SCALE GENOMIC DNA]</scope>
    <source>
        <strain evidence="3">LSR1</strain>
    </source>
</reference>
<feature type="region of interest" description="Disordered" evidence="1">
    <location>
        <begin position="469"/>
        <end position="500"/>
    </location>
</feature>
<feature type="compositionally biased region" description="Basic residues" evidence="1">
    <location>
        <begin position="491"/>
        <end position="500"/>
    </location>
</feature>
<dbReference type="OrthoDB" id="249703at2759"/>
<dbReference type="Proteomes" id="UP000007819">
    <property type="component" value="Chromosome X"/>
</dbReference>
<dbReference type="KEGG" id="api:107883604"/>
<evidence type="ECO:0000313" key="3">
    <source>
        <dbReference type="Proteomes" id="UP000007819"/>
    </source>
</evidence>
<proteinExistence type="predicted"/>
<sequence length="500" mass="57408">MENKDISNTTEASSEGILSNCSEKNVFHAKTNTDFTEETFDFLVNKIKTEDNPEDFASISFMSIDNTNEKQQQDEMCEASTSYEKNVNDSESNLEELADTKLVDDKIISMHTSSPSTALPIMKILSRKLGPHTCLKCCFRCKNVFLLLDTPLHICRIRSIEKQNEILKIEPSLCADSCLCDFCWIALENIYKYNKSKNIKEETYSEKKYRLLERYVKKNTAKKKNQARICSIHLCSRPYCHKMSVKEFENIEELLLSFEFCRLVFVQSTKQTTDFLKFPFCLCTIHHTMIMVMSKCQICGDKLNAPFNPDDWLMYKMWNCVLIENKLPLVLKPGMFICATCKGHVSKTNPGFPPTIDLSLLRGYICTTNEVRLKLYGESQNNLFNICQQSTDVESPIVVPRNVLEGQKKCVRSTKVKFSDPLITSIYNIEIGYNKNDTESNAIVNPVSIRRKQSNGICGTVSNKDVKKQRLNEKHSSNENNSTDDYTTKYYKNKNIAHPK</sequence>
<evidence type="ECO:0000256" key="1">
    <source>
        <dbReference type="SAM" id="MobiDB-lite"/>
    </source>
</evidence>
<organism evidence="2 3">
    <name type="scientific">Acyrthosiphon pisum</name>
    <name type="common">Pea aphid</name>
    <dbReference type="NCBI Taxonomy" id="7029"/>
    <lineage>
        <taxon>Eukaryota</taxon>
        <taxon>Metazoa</taxon>
        <taxon>Ecdysozoa</taxon>
        <taxon>Arthropoda</taxon>
        <taxon>Hexapoda</taxon>
        <taxon>Insecta</taxon>
        <taxon>Pterygota</taxon>
        <taxon>Neoptera</taxon>
        <taxon>Paraneoptera</taxon>
        <taxon>Hemiptera</taxon>
        <taxon>Sternorrhyncha</taxon>
        <taxon>Aphidomorpha</taxon>
        <taxon>Aphidoidea</taxon>
        <taxon>Aphididae</taxon>
        <taxon>Macrosiphini</taxon>
        <taxon>Acyrthosiphon</taxon>
    </lineage>
</organism>
<keyword evidence="3" id="KW-1185">Reference proteome</keyword>
<dbReference type="GeneID" id="107883604"/>